<dbReference type="SMART" id="SM00185">
    <property type="entry name" value="ARM"/>
    <property type="match status" value="1"/>
</dbReference>
<dbReference type="InterPro" id="IPR051185">
    <property type="entry name" value="ASPM"/>
</dbReference>
<evidence type="ECO:0000256" key="5">
    <source>
        <dbReference type="PROSITE-ProRule" id="PRU00259"/>
    </source>
</evidence>
<dbReference type="InterPro" id="IPR001715">
    <property type="entry name" value="CH_dom"/>
</dbReference>
<gene>
    <name evidence="8" type="ORF">M0R45_012931</name>
</gene>
<dbReference type="InterPro" id="IPR000048">
    <property type="entry name" value="IQ_motif_EF-hand-BS"/>
</dbReference>
<dbReference type="Gene3D" id="1.10.418.10">
    <property type="entry name" value="Calponin-like domain"/>
    <property type="match status" value="2"/>
</dbReference>
<reference evidence="8 9" key="1">
    <citation type="journal article" date="2023" name="G3 (Bethesda)">
        <title>A chromosome-length genome assembly and annotation of blackberry (Rubus argutus, cv. 'Hillquist').</title>
        <authorList>
            <person name="Bruna T."/>
            <person name="Aryal R."/>
            <person name="Dudchenko O."/>
            <person name="Sargent D.J."/>
            <person name="Mead D."/>
            <person name="Buti M."/>
            <person name="Cavallini A."/>
            <person name="Hytonen T."/>
            <person name="Andres J."/>
            <person name="Pham M."/>
            <person name="Weisz D."/>
            <person name="Mascagni F."/>
            <person name="Usai G."/>
            <person name="Natali L."/>
            <person name="Bassil N."/>
            <person name="Fernandez G.E."/>
            <person name="Lomsadze A."/>
            <person name="Armour M."/>
            <person name="Olukolu B."/>
            <person name="Poorten T."/>
            <person name="Britton C."/>
            <person name="Davik J."/>
            <person name="Ashrafi H."/>
            <person name="Aiden E.L."/>
            <person name="Borodovsky M."/>
            <person name="Worthington M."/>
        </authorList>
    </citation>
    <scope>NUCLEOTIDE SEQUENCE [LARGE SCALE GENOMIC DNA]</scope>
    <source>
        <strain evidence="8">PI 553951</strain>
    </source>
</reference>
<dbReference type="SUPFAM" id="SSF52540">
    <property type="entry name" value="P-loop containing nucleoside triphosphate hydrolases"/>
    <property type="match status" value="3"/>
</dbReference>
<keyword evidence="9" id="KW-1185">Reference proteome</keyword>
<dbReference type="PANTHER" id="PTHR22706">
    <property type="entry name" value="ASSEMBLY FACTOR FOR SPINDLE MICROTUBULES"/>
    <property type="match status" value="1"/>
</dbReference>
<feature type="repeat" description="ARM" evidence="5">
    <location>
        <begin position="1162"/>
        <end position="1209"/>
    </location>
</feature>
<dbReference type="GO" id="GO:0051295">
    <property type="term" value="P:establishment of meiotic spindle localization"/>
    <property type="evidence" value="ECO:0007669"/>
    <property type="project" value="TreeGrafter"/>
</dbReference>
<evidence type="ECO:0000256" key="3">
    <source>
        <dbReference type="ARBA" id="ARBA00022737"/>
    </source>
</evidence>
<keyword evidence="4" id="KW-0112">Calmodulin-binding</keyword>
<dbReference type="SUPFAM" id="SSF48371">
    <property type="entry name" value="ARM repeat"/>
    <property type="match status" value="1"/>
</dbReference>
<dbReference type="CDD" id="cd23767">
    <property type="entry name" value="IQCD"/>
    <property type="match status" value="1"/>
</dbReference>
<dbReference type="SMART" id="SM00015">
    <property type="entry name" value="IQ"/>
    <property type="match status" value="10"/>
</dbReference>
<dbReference type="Gene3D" id="1.20.5.190">
    <property type="match status" value="5"/>
</dbReference>
<dbReference type="PROSITE" id="PS50176">
    <property type="entry name" value="ARM_REPEAT"/>
    <property type="match status" value="1"/>
</dbReference>
<sequence length="1300" mass="148902">MEDAEPPPCPSPSPYKPHPTFFKDISNYKTPKRPSRISNFQSPCPQFFTASKQTPRTCSSFRRRPSLAPSNSARTKAVRKLKAVELEQSQSSRKVQIQKEQSLKSLAKSLTVWLNFLFENPKSCGCNFPVDEDHIQTLRKGKRDSGSGIEVRVDSAWRDPKRQRDSSWQAVRSEDSESDVAFSSSKYMKLQSSLKLLCSFDDLTQRMRLYLSLGSCKEVFDSMIQVAKNIDEGRLKMKVHCPLVTDVGLKKKATEVLMSYNPIWLRIGLYIIFGGDSLLSDQDVNSNEEVTFLKMIIEKQMFAHTGLAKEYSYNKKVEGLYRPGYYEALGNVILKRFLLLVLILDGAKSQSSLSLKYGIDGVDGGSPLLFTAHSSIKSSHQVIHDFLSSDIMLGEGNISAHLVILGYKVSHKQSPIVEFDFRVTDLFVDLQDGLRLCRAIQLLQDDSSILMKMAVPSDTHKRHLANCGTALQYLRQAGVVLHDDGMMIVEDDIADGDKELTISLLWNMFVHLQLPLLVKNTTLADEICKIRGTMDSFINVDSPPLKMLLNWIQAICEIYECKIDNFSSLVDGKGIWCLLDYYFRKQLCCAWSSKDPNKSSHEESIMLATDYSDAVHNFLLSQKLMSLLGNFPEVLQISDILEYNGVPNDRSVVILLVFLSSQLIMKKNMGQLNFHKLLGCDCQSPERMCSVRPEPAQILEETCGRCTEGSVRKFKAIQAWWQDMAERNHKLPKPAAASSLQNFSTNKDDINISRVNAAKRTQSVLVIQHAARNWIMRRHQDRSIITCDACIPDQVNAAIVVQRYTRGWLARSRYIHGDALILKSLSMFQENDAVDVRIRAAVKIQLAWKNYYVCHSLHNKHFAAIKIQSHFRSWLLRRRFHIQRQATIKIQSVWRMSRCWKAYQQYKIATVSATIIQSYVRGWVARREADQRRHLIVTIQRYCRGWLIRRYFLCQRKAVVKIQSALRCRQCRQAFQRYRQATVEIQRIVRGKISRSNLLGASSLHPVIPHGCLLKTTSAFYSSVELNIVFCCVLKLQRWWRGVLSLKRRTKSAIIIQSHIRVWFARQKASRERHCSVVIQSYWRGYQARKKESREQLMDLRLRVQKSATSVDDSMRIINRLVAALSELLRMKSISNILHTCATLDMATRYSQKCCERLVDAGAIKTLLKLIRSGSRSIPDQEVLKHALSTLRNLARYPHLVEVLIDSEGSVETVLWELLRNKEEGYFIASELLKKICSSHKGAEAVRKSPAHLKRLRTLVEELSRKSCNEKRNVRLANARENTERRLREAVDILKMASES</sequence>
<dbReference type="InterPro" id="IPR011989">
    <property type="entry name" value="ARM-like"/>
</dbReference>
<dbReference type="PANTHER" id="PTHR22706:SF1">
    <property type="entry name" value="ASSEMBLY FACTOR FOR SPINDLE MICROTUBULES"/>
    <property type="match status" value="1"/>
</dbReference>
<dbReference type="GO" id="GO:0000278">
    <property type="term" value="P:mitotic cell cycle"/>
    <property type="evidence" value="ECO:0007669"/>
    <property type="project" value="TreeGrafter"/>
</dbReference>
<evidence type="ECO:0000313" key="9">
    <source>
        <dbReference type="Proteomes" id="UP001457282"/>
    </source>
</evidence>
<protein>
    <recommendedName>
        <fullName evidence="7">Calponin-homology (CH) domain-containing protein</fullName>
    </recommendedName>
</protein>
<dbReference type="GO" id="GO:0007051">
    <property type="term" value="P:spindle organization"/>
    <property type="evidence" value="ECO:0007669"/>
    <property type="project" value="TreeGrafter"/>
</dbReference>
<dbReference type="Pfam" id="PF00514">
    <property type="entry name" value="Arm"/>
    <property type="match status" value="1"/>
</dbReference>
<evidence type="ECO:0000256" key="6">
    <source>
        <dbReference type="SAM" id="MobiDB-lite"/>
    </source>
</evidence>
<evidence type="ECO:0000256" key="1">
    <source>
        <dbReference type="ARBA" id="ARBA00004496"/>
    </source>
</evidence>
<dbReference type="InterPro" id="IPR016024">
    <property type="entry name" value="ARM-type_fold"/>
</dbReference>
<dbReference type="Proteomes" id="UP001457282">
    <property type="component" value="Unassembled WGS sequence"/>
</dbReference>
<dbReference type="PROSITE" id="PS50021">
    <property type="entry name" value="CH"/>
    <property type="match status" value="1"/>
</dbReference>
<feature type="region of interest" description="Disordered" evidence="6">
    <location>
        <begin position="1"/>
        <end position="42"/>
    </location>
</feature>
<feature type="domain" description="Calponin-homology (CH)" evidence="7">
    <location>
        <begin position="395"/>
        <end position="513"/>
    </location>
</feature>
<dbReference type="PROSITE" id="PS50096">
    <property type="entry name" value="IQ"/>
    <property type="match status" value="7"/>
</dbReference>
<keyword evidence="2" id="KW-0963">Cytoplasm</keyword>
<keyword evidence="3" id="KW-0677">Repeat</keyword>
<dbReference type="Gene3D" id="1.25.10.10">
    <property type="entry name" value="Leucine-rich Repeat Variant"/>
    <property type="match status" value="1"/>
</dbReference>
<dbReference type="Pfam" id="PF00612">
    <property type="entry name" value="IQ"/>
    <property type="match status" value="7"/>
</dbReference>
<dbReference type="GO" id="GO:0005737">
    <property type="term" value="C:cytoplasm"/>
    <property type="evidence" value="ECO:0007669"/>
    <property type="project" value="UniProtKB-SubCell"/>
</dbReference>
<name>A0AAW1XGN2_RUBAR</name>
<dbReference type="Pfam" id="PF00307">
    <property type="entry name" value="CH"/>
    <property type="match status" value="1"/>
</dbReference>
<dbReference type="EMBL" id="JBEDUW010000003">
    <property type="protein sequence ID" value="KAK9936068.1"/>
    <property type="molecule type" value="Genomic_DNA"/>
</dbReference>
<dbReference type="InterPro" id="IPR000225">
    <property type="entry name" value="Armadillo"/>
</dbReference>
<accession>A0AAW1XGN2</accession>
<evidence type="ECO:0000313" key="8">
    <source>
        <dbReference type="EMBL" id="KAK9936068.1"/>
    </source>
</evidence>
<organism evidence="8 9">
    <name type="scientific">Rubus argutus</name>
    <name type="common">Southern blackberry</name>
    <dbReference type="NCBI Taxonomy" id="59490"/>
    <lineage>
        <taxon>Eukaryota</taxon>
        <taxon>Viridiplantae</taxon>
        <taxon>Streptophyta</taxon>
        <taxon>Embryophyta</taxon>
        <taxon>Tracheophyta</taxon>
        <taxon>Spermatophyta</taxon>
        <taxon>Magnoliopsida</taxon>
        <taxon>eudicotyledons</taxon>
        <taxon>Gunneridae</taxon>
        <taxon>Pentapetalae</taxon>
        <taxon>rosids</taxon>
        <taxon>fabids</taxon>
        <taxon>Rosales</taxon>
        <taxon>Rosaceae</taxon>
        <taxon>Rosoideae</taxon>
        <taxon>Rosoideae incertae sedis</taxon>
        <taxon>Rubus</taxon>
    </lineage>
</organism>
<dbReference type="GO" id="GO:0005516">
    <property type="term" value="F:calmodulin binding"/>
    <property type="evidence" value="ECO:0007669"/>
    <property type="project" value="UniProtKB-KW"/>
</dbReference>
<dbReference type="SUPFAM" id="SSF47576">
    <property type="entry name" value="Calponin-homology domain, CH-domain"/>
    <property type="match status" value="1"/>
</dbReference>
<proteinExistence type="predicted"/>
<comment type="subcellular location">
    <subcellularLocation>
        <location evidence="1">Cytoplasm</location>
    </subcellularLocation>
</comment>
<comment type="caution">
    <text evidence="8">The sequence shown here is derived from an EMBL/GenBank/DDBJ whole genome shotgun (WGS) entry which is preliminary data.</text>
</comment>
<dbReference type="InterPro" id="IPR036872">
    <property type="entry name" value="CH_dom_sf"/>
</dbReference>
<dbReference type="InterPro" id="IPR027417">
    <property type="entry name" value="P-loop_NTPase"/>
</dbReference>
<evidence type="ECO:0000259" key="7">
    <source>
        <dbReference type="PROSITE" id="PS50021"/>
    </source>
</evidence>
<dbReference type="CDD" id="cd21223">
    <property type="entry name" value="CH_ASPM_rpt1"/>
    <property type="match status" value="1"/>
</dbReference>
<dbReference type="GO" id="GO:0000922">
    <property type="term" value="C:spindle pole"/>
    <property type="evidence" value="ECO:0007669"/>
    <property type="project" value="TreeGrafter"/>
</dbReference>
<evidence type="ECO:0000256" key="4">
    <source>
        <dbReference type="ARBA" id="ARBA00022860"/>
    </source>
</evidence>
<feature type="compositionally biased region" description="Pro residues" evidence="6">
    <location>
        <begin position="1"/>
        <end position="17"/>
    </location>
</feature>
<evidence type="ECO:0000256" key="2">
    <source>
        <dbReference type="ARBA" id="ARBA00022490"/>
    </source>
</evidence>